<dbReference type="Gene3D" id="3.40.630.10">
    <property type="entry name" value="Zn peptidases"/>
    <property type="match status" value="1"/>
</dbReference>
<accession>T0PNK0</accession>
<dbReference type="PANTHER" id="PTHR43808">
    <property type="entry name" value="ACETYLORNITHINE DEACETYLASE"/>
    <property type="match status" value="1"/>
</dbReference>
<dbReference type="InterPro" id="IPR050072">
    <property type="entry name" value="Peptidase_M20A"/>
</dbReference>
<reference evidence="1 2" key="1">
    <citation type="submission" date="2012-04" db="EMBL/GenBank/DDBJ databases">
        <title>The Genome Sequence of Saprolegnia declina VS20.</title>
        <authorList>
            <consortium name="The Broad Institute Genome Sequencing Platform"/>
            <person name="Russ C."/>
            <person name="Nusbaum C."/>
            <person name="Tyler B."/>
            <person name="van West P."/>
            <person name="Dieguez-Uribeondo J."/>
            <person name="de Bruijn I."/>
            <person name="Tripathy S."/>
            <person name="Jiang R."/>
            <person name="Young S.K."/>
            <person name="Zeng Q."/>
            <person name="Gargeya S."/>
            <person name="Fitzgerald M."/>
            <person name="Haas B."/>
            <person name="Abouelleil A."/>
            <person name="Alvarado L."/>
            <person name="Arachchi H.M."/>
            <person name="Berlin A."/>
            <person name="Chapman S.B."/>
            <person name="Goldberg J."/>
            <person name="Griggs A."/>
            <person name="Gujja S."/>
            <person name="Hansen M."/>
            <person name="Howarth C."/>
            <person name="Imamovic A."/>
            <person name="Larimer J."/>
            <person name="McCowen C."/>
            <person name="Montmayeur A."/>
            <person name="Murphy C."/>
            <person name="Neiman D."/>
            <person name="Pearson M."/>
            <person name="Priest M."/>
            <person name="Roberts A."/>
            <person name="Saif S."/>
            <person name="Shea T."/>
            <person name="Sisk P."/>
            <person name="Sykes S."/>
            <person name="Wortman J."/>
            <person name="Nusbaum C."/>
            <person name="Birren B."/>
        </authorList>
    </citation>
    <scope>NUCLEOTIDE SEQUENCE [LARGE SCALE GENOMIC DNA]</scope>
    <source>
        <strain evidence="1 2">VS20</strain>
    </source>
</reference>
<dbReference type="VEuPathDB" id="FungiDB:SDRG_15185"/>
<dbReference type="SUPFAM" id="SSF53187">
    <property type="entry name" value="Zn-dependent exopeptidases"/>
    <property type="match status" value="1"/>
</dbReference>
<protein>
    <submittedName>
        <fullName evidence="1">Acetylornithine deacetylase</fullName>
    </submittedName>
</protein>
<dbReference type="Proteomes" id="UP000030762">
    <property type="component" value="Unassembled WGS sequence"/>
</dbReference>
<proteinExistence type="predicted"/>
<dbReference type="EMBL" id="JH767217">
    <property type="protein sequence ID" value="EQC26969.1"/>
    <property type="molecule type" value="Genomic_DNA"/>
</dbReference>
<keyword evidence="2" id="KW-1185">Reference proteome</keyword>
<sequence>MASVLDLALDADTYIALLSKFMDVAEHVQNAPSLGLIPKEDLISDIVLEELSPYLKQNGGVIEAKRIAFHEGRGHLILQYPGATKPEETINFVGMHMDVVPANPEGWERDPFKLSMNEDISALEGRGPHSKYTLPKEELVGKLELTLGDHSIEGIACALDSIGFQSFSNATKEVKGESTPFAIMGSLPLVRDLQRAGLDLTLAGFGKSSVYHGDNEFCSLADMQDALLILGRFIHNVDSA</sequence>
<dbReference type="STRING" id="1156394.T0PNK0"/>
<evidence type="ECO:0000313" key="1">
    <source>
        <dbReference type="EMBL" id="EQC26969.1"/>
    </source>
</evidence>
<dbReference type="AlphaFoldDB" id="T0PNK0"/>
<dbReference type="PANTHER" id="PTHR43808:SF3">
    <property type="entry name" value="ACETYLORNITHINE DEACETYLASE"/>
    <property type="match status" value="1"/>
</dbReference>
<gene>
    <name evidence="1" type="ORF">SDRG_15185</name>
</gene>
<organism evidence="1 2">
    <name type="scientific">Saprolegnia diclina (strain VS20)</name>
    <dbReference type="NCBI Taxonomy" id="1156394"/>
    <lineage>
        <taxon>Eukaryota</taxon>
        <taxon>Sar</taxon>
        <taxon>Stramenopiles</taxon>
        <taxon>Oomycota</taxon>
        <taxon>Saprolegniomycetes</taxon>
        <taxon>Saprolegniales</taxon>
        <taxon>Saprolegniaceae</taxon>
        <taxon>Saprolegnia</taxon>
    </lineage>
</organism>
<dbReference type="OrthoDB" id="7832001at2759"/>
<name>T0PNK0_SAPDV</name>
<dbReference type="eggNOG" id="KOG2276">
    <property type="taxonomic scope" value="Eukaryota"/>
</dbReference>
<evidence type="ECO:0000313" key="2">
    <source>
        <dbReference type="Proteomes" id="UP000030762"/>
    </source>
</evidence>
<dbReference type="GeneID" id="19955912"/>
<dbReference type="RefSeq" id="XP_008619571.1">
    <property type="nucleotide sequence ID" value="XM_008621349.1"/>
</dbReference>
<dbReference type="InParanoid" id="T0PNK0"/>